<name>A0ABV6VID9_9ACTN</name>
<accession>A0ABV6VID9</accession>
<keyword evidence="2" id="KW-1185">Reference proteome</keyword>
<dbReference type="EMBL" id="JBHEZX010000017">
    <property type="protein sequence ID" value="MFC1413509.1"/>
    <property type="molecule type" value="Genomic_DNA"/>
</dbReference>
<protein>
    <submittedName>
        <fullName evidence="1">Uncharacterized protein</fullName>
    </submittedName>
</protein>
<proteinExistence type="predicted"/>
<comment type="caution">
    <text evidence="1">The sequence shown here is derived from an EMBL/GenBank/DDBJ whole genome shotgun (WGS) entry which is preliminary data.</text>
</comment>
<gene>
    <name evidence="1" type="ORF">ACEZDG_30030</name>
</gene>
<sequence length="76" mass="8074">MTSAKQKVEELRGFRQSRAGLLLSIGSSIFGAFGVISDIRSARRESDALQLVNAGAAALALATSTALVVRELRRLT</sequence>
<evidence type="ECO:0000313" key="2">
    <source>
        <dbReference type="Proteomes" id="UP001592582"/>
    </source>
</evidence>
<organism evidence="1 2">
    <name type="scientific">Streptacidiphilus alkalitolerans</name>
    <dbReference type="NCBI Taxonomy" id="3342712"/>
    <lineage>
        <taxon>Bacteria</taxon>
        <taxon>Bacillati</taxon>
        <taxon>Actinomycetota</taxon>
        <taxon>Actinomycetes</taxon>
        <taxon>Kitasatosporales</taxon>
        <taxon>Streptomycetaceae</taxon>
        <taxon>Streptacidiphilus</taxon>
    </lineage>
</organism>
<evidence type="ECO:0000313" key="1">
    <source>
        <dbReference type="EMBL" id="MFC1413509.1"/>
    </source>
</evidence>
<dbReference type="Proteomes" id="UP001592582">
    <property type="component" value="Unassembled WGS sequence"/>
</dbReference>
<reference evidence="1 2" key="1">
    <citation type="submission" date="2024-09" db="EMBL/GenBank/DDBJ databases">
        <authorList>
            <person name="Lee S.D."/>
        </authorList>
    </citation>
    <scope>NUCLEOTIDE SEQUENCE [LARGE SCALE GENOMIC DNA]</scope>
    <source>
        <strain evidence="1 2">N1-1</strain>
    </source>
</reference>